<evidence type="ECO:0000256" key="1">
    <source>
        <dbReference type="SAM" id="MobiDB-lite"/>
    </source>
</evidence>
<feature type="compositionally biased region" description="Acidic residues" evidence="1">
    <location>
        <begin position="456"/>
        <end position="468"/>
    </location>
</feature>
<dbReference type="EMBL" id="CP069105">
    <property type="protein sequence ID" value="QSS54851.1"/>
    <property type="molecule type" value="Genomic_DNA"/>
</dbReference>
<feature type="compositionally biased region" description="Polar residues" evidence="1">
    <location>
        <begin position="427"/>
        <end position="440"/>
    </location>
</feature>
<feature type="region of interest" description="Disordered" evidence="1">
    <location>
        <begin position="216"/>
        <end position="246"/>
    </location>
</feature>
<dbReference type="OMA" id="PTHKNES"/>
<dbReference type="STRING" id="544711.F0UF48"/>
<proteinExistence type="predicted"/>
<dbReference type="VEuPathDB" id="FungiDB:I7I53_02542"/>
<dbReference type="HOGENOM" id="CLU_498705_0_0_1"/>
<dbReference type="OrthoDB" id="3786931at2759"/>
<reference evidence="3" key="2">
    <citation type="submission" date="2021-01" db="EMBL/GenBank/DDBJ databases">
        <title>Chromosome-level genome assembly of a human fungal pathogen reveals clustering of transcriptionally co-regulated genes.</title>
        <authorList>
            <person name="Voorhies M."/>
            <person name="Cohen S."/>
            <person name="Shea T.P."/>
            <person name="Petrus S."/>
            <person name="Munoz J.F."/>
            <person name="Poplawski S."/>
            <person name="Goldman W.E."/>
            <person name="Michael T."/>
            <person name="Cuomo C.A."/>
            <person name="Sil A."/>
            <person name="Beyhan S."/>
        </authorList>
    </citation>
    <scope>NUCLEOTIDE SEQUENCE</scope>
    <source>
        <strain evidence="3">H88</strain>
    </source>
</reference>
<protein>
    <submittedName>
        <fullName evidence="2">Uncharacterized protein</fullName>
    </submittedName>
</protein>
<reference evidence="4" key="1">
    <citation type="submission" date="2008-07" db="EMBL/GenBank/DDBJ databases">
        <title>Annotation of Ajellomyces capsulatus strain H88.</title>
        <authorList>
            <person name="Champion M."/>
            <person name="Cuomo C."/>
            <person name="Ma L.-J."/>
            <person name="Henn M.R."/>
            <person name="Sil A."/>
            <person name="Goldman B."/>
            <person name="Young S.K."/>
            <person name="Kodira C.D."/>
            <person name="Zeng Q."/>
            <person name="Koehrsen M."/>
            <person name="Alvarado L."/>
            <person name="Berlin A."/>
            <person name="Borenstein D."/>
            <person name="Chen Z."/>
            <person name="Engels R."/>
            <person name="Freedman E."/>
            <person name="Gellesch M."/>
            <person name="Goldberg J."/>
            <person name="Griggs A."/>
            <person name="Gujja S."/>
            <person name="Heiman D."/>
            <person name="Hepburn T."/>
            <person name="Howarth C."/>
            <person name="Jen D."/>
            <person name="Larson L."/>
            <person name="Lewis B."/>
            <person name="Mehta T."/>
            <person name="Park D."/>
            <person name="Pearson M."/>
            <person name="Roberts A."/>
            <person name="Saif S."/>
            <person name="Shea T."/>
            <person name="Shenoy N."/>
            <person name="Sisk P."/>
            <person name="Stolte C."/>
            <person name="Sykes S."/>
            <person name="Walk T."/>
            <person name="White J."/>
            <person name="Yandava C."/>
            <person name="Klein B."/>
            <person name="McEwen J.G."/>
            <person name="Puccia R."/>
            <person name="Goldman G.H."/>
            <person name="Felipe M.S."/>
            <person name="Nino-Vega G."/>
            <person name="San-Blas G."/>
            <person name="Taylor J."/>
            <person name="Mendoza L."/>
            <person name="Galagan J."/>
            <person name="Nusbaum C."/>
            <person name="Birren B."/>
        </authorList>
    </citation>
    <scope>NUCLEOTIDE SEQUENCE [LARGE SCALE GENOMIC DNA]</scope>
    <source>
        <strain evidence="4">H88</strain>
    </source>
</reference>
<dbReference type="EMBL" id="DS990638">
    <property type="protein sequence ID" value="EGC44060.1"/>
    <property type="molecule type" value="Genomic_DNA"/>
</dbReference>
<feature type="region of interest" description="Disordered" evidence="1">
    <location>
        <begin position="415"/>
        <end position="484"/>
    </location>
</feature>
<dbReference type="AlphaFoldDB" id="F0UF48"/>
<evidence type="ECO:0000313" key="3">
    <source>
        <dbReference type="EMBL" id="QSS54851.1"/>
    </source>
</evidence>
<gene>
    <name evidence="2" type="ORF">HCEG_03275</name>
    <name evidence="3" type="ORF">I7I53_02542</name>
</gene>
<evidence type="ECO:0000313" key="4">
    <source>
        <dbReference type="Proteomes" id="UP000008142"/>
    </source>
</evidence>
<feature type="region of interest" description="Disordered" evidence="1">
    <location>
        <begin position="262"/>
        <end position="354"/>
    </location>
</feature>
<name>F0UF48_AJEC8</name>
<sequence length="546" mass="61410">MSRNDPTNKLRLLEKRQLASILHSGITVDSKACDPWTRTSLSLALLSSGTKLWKKTCPLHRKLKAELGEFILNLIKYEVGDRIKSYAKQRKRLRQSEKHLVNYLQQLNNMWTKDASFVNESHEPIKGWFYQENRCDACMVGRVARDATALGNLLAFLEARAPPREDLSPPRLLVWMKMFSYCHKRLRPPLEQVPEYRRQPDWAEATMATIERWHHLGASPTSPTHKNESDHDLGCYTPAKISPPLAVGRMENDVKRLGRALQQPARDQLPDRSSSNISNSSIPNLSRNHHSTSDHFTISRPWTPNEEPYPRGYDQQGNPPYPDTQAQQSRRHSVASVSSNYSLSPPSTPFTEQVSASGYNDASLLPATHVVRTAAATVTAAMHTCMDTREHGSNGNFDTEMQYKLGLDSNAGTDSNAYISHSGDGGRSNSFPPTGVTKMTQEVEDDSPRTPYDSDSVWDDEPVTDSDERDSHHSDEDGGRDSRSACYDVVNCRPWDLDSKRLGPGEEAGGLSPPKNTTSRASGFTTWNRLIEDREKEWKDIAPRAR</sequence>
<feature type="compositionally biased region" description="Low complexity" evidence="1">
    <location>
        <begin position="334"/>
        <end position="345"/>
    </location>
</feature>
<feature type="region of interest" description="Disordered" evidence="1">
    <location>
        <begin position="497"/>
        <end position="522"/>
    </location>
</feature>
<feature type="compositionally biased region" description="Low complexity" evidence="1">
    <location>
        <begin position="271"/>
        <end position="286"/>
    </location>
</feature>
<dbReference type="Proteomes" id="UP000663419">
    <property type="component" value="Chromosome 4"/>
</dbReference>
<dbReference type="Proteomes" id="UP000008142">
    <property type="component" value="Unassembled WGS sequence"/>
</dbReference>
<feature type="compositionally biased region" description="Basic and acidic residues" evidence="1">
    <location>
        <begin position="469"/>
        <end position="483"/>
    </location>
</feature>
<accession>F0UF48</accession>
<organism evidence="4">
    <name type="scientific">Ajellomyces capsulatus (strain H88)</name>
    <name type="common">Darling's disease fungus</name>
    <name type="synonym">Histoplasma capsulatum</name>
    <dbReference type="NCBI Taxonomy" id="544711"/>
    <lineage>
        <taxon>Eukaryota</taxon>
        <taxon>Fungi</taxon>
        <taxon>Dikarya</taxon>
        <taxon>Ascomycota</taxon>
        <taxon>Pezizomycotina</taxon>
        <taxon>Eurotiomycetes</taxon>
        <taxon>Eurotiomycetidae</taxon>
        <taxon>Onygenales</taxon>
        <taxon>Ajellomycetaceae</taxon>
        <taxon>Histoplasma</taxon>
    </lineage>
</organism>
<evidence type="ECO:0000313" key="2">
    <source>
        <dbReference type="EMBL" id="EGC44060.1"/>
    </source>
</evidence>